<keyword evidence="1" id="KW-0812">Transmembrane</keyword>
<protein>
    <submittedName>
        <fullName evidence="2">Uncharacterized protein</fullName>
    </submittedName>
</protein>
<comment type="caution">
    <text evidence="2">The sequence shown here is derived from an EMBL/GenBank/DDBJ whole genome shotgun (WGS) entry which is preliminary data.</text>
</comment>
<dbReference type="Proteomes" id="UP001607302">
    <property type="component" value="Unassembled WGS sequence"/>
</dbReference>
<dbReference type="AlphaFoldDB" id="A0ABD2BR75"/>
<evidence type="ECO:0000256" key="1">
    <source>
        <dbReference type="SAM" id="Phobius"/>
    </source>
</evidence>
<reference evidence="2 3" key="1">
    <citation type="journal article" date="2024" name="Ann. Entomol. Soc. Am.">
        <title>Genomic analyses of the southern and eastern yellowjacket wasps (Hymenoptera: Vespidae) reveal evolutionary signatures of social life.</title>
        <authorList>
            <person name="Catto M.A."/>
            <person name="Caine P.B."/>
            <person name="Orr S.E."/>
            <person name="Hunt B.G."/>
            <person name="Goodisman M.A.D."/>
        </authorList>
    </citation>
    <scope>NUCLEOTIDE SEQUENCE [LARGE SCALE GENOMIC DNA]</scope>
    <source>
        <strain evidence="2">233</strain>
        <tissue evidence="2">Head and thorax</tissue>
    </source>
</reference>
<dbReference type="EMBL" id="JAUDFV010000064">
    <property type="protein sequence ID" value="KAL2735282.1"/>
    <property type="molecule type" value="Genomic_DNA"/>
</dbReference>
<keyword evidence="1" id="KW-1133">Transmembrane helix</keyword>
<evidence type="ECO:0000313" key="3">
    <source>
        <dbReference type="Proteomes" id="UP001607302"/>
    </source>
</evidence>
<name>A0ABD2BR75_VESSQ</name>
<organism evidence="2 3">
    <name type="scientific">Vespula squamosa</name>
    <name type="common">Southern yellow jacket</name>
    <name type="synonym">Wasp</name>
    <dbReference type="NCBI Taxonomy" id="30214"/>
    <lineage>
        <taxon>Eukaryota</taxon>
        <taxon>Metazoa</taxon>
        <taxon>Ecdysozoa</taxon>
        <taxon>Arthropoda</taxon>
        <taxon>Hexapoda</taxon>
        <taxon>Insecta</taxon>
        <taxon>Pterygota</taxon>
        <taxon>Neoptera</taxon>
        <taxon>Endopterygota</taxon>
        <taxon>Hymenoptera</taxon>
        <taxon>Apocrita</taxon>
        <taxon>Aculeata</taxon>
        <taxon>Vespoidea</taxon>
        <taxon>Vespidae</taxon>
        <taxon>Vespinae</taxon>
        <taxon>Vespula</taxon>
    </lineage>
</organism>
<evidence type="ECO:0000313" key="2">
    <source>
        <dbReference type="EMBL" id="KAL2735282.1"/>
    </source>
</evidence>
<proteinExistence type="predicted"/>
<accession>A0ABD2BR75</accession>
<gene>
    <name evidence="2" type="ORF">V1478_002922</name>
</gene>
<keyword evidence="1" id="KW-0472">Membrane</keyword>
<feature type="transmembrane region" description="Helical" evidence="1">
    <location>
        <begin position="7"/>
        <end position="25"/>
    </location>
</feature>
<keyword evidence="3" id="KW-1185">Reference proteome</keyword>
<sequence length="61" mass="7098">MTKVIKCGLRFTFTNIIFFPVVFYVKNNLELIIYQDTNISVNLIKNSSTEHKDLLVFSTII</sequence>